<dbReference type="AlphaFoldDB" id="A0A0E9TVA3"/>
<accession>A0A0E9TVA3</accession>
<reference evidence="1" key="1">
    <citation type="submission" date="2014-11" db="EMBL/GenBank/DDBJ databases">
        <authorList>
            <person name="Amaro Gonzalez C."/>
        </authorList>
    </citation>
    <scope>NUCLEOTIDE SEQUENCE</scope>
</reference>
<name>A0A0E9TVA3_ANGAN</name>
<protein>
    <submittedName>
        <fullName evidence="1">Uncharacterized protein</fullName>
    </submittedName>
</protein>
<sequence>MSTPRLRPASQNHTPFPKK</sequence>
<organism evidence="1">
    <name type="scientific">Anguilla anguilla</name>
    <name type="common">European freshwater eel</name>
    <name type="synonym">Muraena anguilla</name>
    <dbReference type="NCBI Taxonomy" id="7936"/>
    <lineage>
        <taxon>Eukaryota</taxon>
        <taxon>Metazoa</taxon>
        <taxon>Chordata</taxon>
        <taxon>Craniata</taxon>
        <taxon>Vertebrata</taxon>
        <taxon>Euteleostomi</taxon>
        <taxon>Actinopterygii</taxon>
        <taxon>Neopterygii</taxon>
        <taxon>Teleostei</taxon>
        <taxon>Anguilliformes</taxon>
        <taxon>Anguillidae</taxon>
        <taxon>Anguilla</taxon>
    </lineage>
</organism>
<reference evidence="1" key="2">
    <citation type="journal article" date="2015" name="Fish Shellfish Immunol.">
        <title>Early steps in the European eel (Anguilla anguilla)-Vibrio vulnificus interaction in the gills: Role of the RtxA13 toxin.</title>
        <authorList>
            <person name="Callol A."/>
            <person name="Pajuelo D."/>
            <person name="Ebbesson L."/>
            <person name="Teles M."/>
            <person name="MacKenzie S."/>
            <person name="Amaro C."/>
        </authorList>
    </citation>
    <scope>NUCLEOTIDE SEQUENCE</scope>
</reference>
<proteinExistence type="predicted"/>
<dbReference type="EMBL" id="GBXM01051752">
    <property type="protein sequence ID" value="JAH56825.1"/>
    <property type="molecule type" value="Transcribed_RNA"/>
</dbReference>
<evidence type="ECO:0000313" key="1">
    <source>
        <dbReference type="EMBL" id="JAH56825.1"/>
    </source>
</evidence>